<dbReference type="Proteomes" id="UP000807115">
    <property type="component" value="Chromosome 3"/>
</dbReference>
<dbReference type="Gene3D" id="3.40.50.1820">
    <property type="entry name" value="alpha/beta hydrolase"/>
    <property type="match status" value="1"/>
</dbReference>
<dbReference type="AlphaFoldDB" id="A0A921RKM6"/>
<dbReference type="Pfam" id="PF00561">
    <property type="entry name" value="Abhydrolase_1"/>
    <property type="match status" value="1"/>
</dbReference>
<dbReference type="EMBL" id="CM027682">
    <property type="protein sequence ID" value="KAG0541176.1"/>
    <property type="molecule type" value="Genomic_DNA"/>
</dbReference>
<dbReference type="FunFam" id="3.40.50.1820:FF:000270">
    <property type="entry name" value="Alpha/beta-Hydrolases superfamily protein"/>
    <property type="match status" value="1"/>
</dbReference>
<reference evidence="2" key="1">
    <citation type="journal article" date="2019" name="BMC Genomics">
        <title>A new reference genome for Sorghum bicolor reveals high levels of sequence similarity between sweet and grain genotypes: implications for the genetics of sugar metabolism.</title>
        <authorList>
            <person name="Cooper E.A."/>
            <person name="Brenton Z.W."/>
            <person name="Flinn B.S."/>
            <person name="Jenkins J."/>
            <person name="Shu S."/>
            <person name="Flowers D."/>
            <person name="Luo F."/>
            <person name="Wang Y."/>
            <person name="Xia P."/>
            <person name="Barry K."/>
            <person name="Daum C."/>
            <person name="Lipzen A."/>
            <person name="Yoshinaga Y."/>
            <person name="Schmutz J."/>
            <person name="Saski C."/>
            <person name="Vermerris W."/>
            <person name="Kresovich S."/>
        </authorList>
    </citation>
    <scope>NUCLEOTIDE SEQUENCE</scope>
</reference>
<comment type="caution">
    <text evidence="2">The sequence shown here is derived from an EMBL/GenBank/DDBJ whole genome shotgun (WGS) entry which is preliminary data.</text>
</comment>
<dbReference type="PANTHER" id="PTHR45763">
    <property type="entry name" value="HYDROLASE, ALPHA/BETA FOLD FAMILY PROTEIN, EXPRESSED-RELATED"/>
    <property type="match status" value="1"/>
</dbReference>
<accession>A0A921RKM6</accession>
<evidence type="ECO:0000313" key="2">
    <source>
        <dbReference type="EMBL" id="KAG0541176.1"/>
    </source>
</evidence>
<dbReference type="SUPFAM" id="SSF53474">
    <property type="entry name" value="alpha/beta-Hydrolases"/>
    <property type="match status" value="1"/>
</dbReference>
<gene>
    <name evidence="2" type="ORF">BDA96_03G473700</name>
</gene>
<dbReference type="PANTHER" id="PTHR45763:SF62">
    <property type="entry name" value="OS02G0532300 PROTEIN"/>
    <property type="match status" value="1"/>
</dbReference>
<organism evidence="2 3">
    <name type="scientific">Sorghum bicolor</name>
    <name type="common">Sorghum</name>
    <name type="synonym">Sorghum vulgare</name>
    <dbReference type="NCBI Taxonomy" id="4558"/>
    <lineage>
        <taxon>Eukaryota</taxon>
        <taxon>Viridiplantae</taxon>
        <taxon>Streptophyta</taxon>
        <taxon>Embryophyta</taxon>
        <taxon>Tracheophyta</taxon>
        <taxon>Spermatophyta</taxon>
        <taxon>Magnoliopsida</taxon>
        <taxon>Liliopsida</taxon>
        <taxon>Poales</taxon>
        <taxon>Poaceae</taxon>
        <taxon>PACMAD clade</taxon>
        <taxon>Panicoideae</taxon>
        <taxon>Andropogonodae</taxon>
        <taxon>Andropogoneae</taxon>
        <taxon>Sorghinae</taxon>
        <taxon>Sorghum</taxon>
    </lineage>
</organism>
<evidence type="ECO:0000313" key="3">
    <source>
        <dbReference type="Proteomes" id="UP000807115"/>
    </source>
</evidence>
<feature type="domain" description="AB hydrolase-1" evidence="1">
    <location>
        <begin position="87"/>
        <end position="344"/>
    </location>
</feature>
<evidence type="ECO:0000259" key="1">
    <source>
        <dbReference type="Pfam" id="PF00561"/>
    </source>
</evidence>
<sequence length="360" mass="40539">MMIARGFTTFRSMIDFEYAGILKTALVLVLASLLRLVYQRAIRPPPPRICGAPGGPPVTAPRVRLRDGRHLAYLETGVPRAAATHKIVYIHGFDSCRHDVLPVSPDLLRRLGACVVSYDRPGYGQSDPDPWQTERSSALDVQDLADQLGLGDRFHVVGFSRGGQIVWSCLAHIPHRLAGAVLVSPLANFWWRGFPGGVSSRAFAAQLAQDRWAVSVARHAPWLVYWWNTQRWFPPFSLIARDRRVYSPPDMDVISKLAAGPRRRPYRAEVKQQGVFEALHRDMIMAFGKWDYSPLELGEKEVAVHLWHGADDRVVTPTMSRYIARQLPWIRYHEVPDAGHLFILADGMADRIVKTLVLGD</sequence>
<protein>
    <recommendedName>
        <fullName evidence="1">AB hydrolase-1 domain-containing protein</fullName>
    </recommendedName>
</protein>
<proteinExistence type="predicted"/>
<reference evidence="2" key="2">
    <citation type="submission" date="2020-10" db="EMBL/GenBank/DDBJ databases">
        <authorList>
            <person name="Cooper E.A."/>
            <person name="Brenton Z.W."/>
            <person name="Flinn B.S."/>
            <person name="Jenkins J."/>
            <person name="Shu S."/>
            <person name="Flowers D."/>
            <person name="Luo F."/>
            <person name="Wang Y."/>
            <person name="Xia P."/>
            <person name="Barry K."/>
            <person name="Daum C."/>
            <person name="Lipzen A."/>
            <person name="Yoshinaga Y."/>
            <person name="Schmutz J."/>
            <person name="Saski C."/>
            <person name="Vermerris W."/>
            <person name="Kresovich S."/>
        </authorList>
    </citation>
    <scope>NUCLEOTIDE SEQUENCE</scope>
</reference>
<dbReference type="InterPro" id="IPR029058">
    <property type="entry name" value="AB_hydrolase_fold"/>
</dbReference>
<name>A0A921RKM6_SORBI</name>
<dbReference type="InterPro" id="IPR000073">
    <property type="entry name" value="AB_hydrolase_1"/>
</dbReference>